<dbReference type="EMBL" id="FNLM01000036">
    <property type="protein sequence ID" value="SDU83606.1"/>
    <property type="molecule type" value="Genomic_DNA"/>
</dbReference>
<organism evidence="2 3">
    <name type="scientific">Gordonia westfalica</name>
    <dbReference type="NCBI Taxonomy" id="158898"/>
    <lineage>
        <taxon>Bacteria</taxon>
        <taxon>Bacillati</taxon>
        <taxon>Actinomycetota</taxon>
        <taxon>Actinomycetes</taxon>
        <taxon>Mycobacteriales</taxon>
        <taxon>Gordoniaceae</taxon>
        <taxon>Gordonia</taxon>
    </lineage>
</organism>
<accession>A0A1H2LTH2</accession>
<evidence type="ECO:0000256" key="1">
    <source>
        <dbReference type="SAM" id="Phobius"/>
    </source>
</evidence>
<keyword evidence="1" id="KW-0812">Transmembrane</keyword>
<evidence type="ECO:0008006" key="4">
    <source>
        <dbReference type="Google" id="ProtNLM"/>
    </source>
</evidence>
<feature type="transmembrane region" description="Helical" evidence="1">
    <location>
        <begin position="169"/>
        <end position="188"/>
    </location>
</feature>
<dbReference type="OrthoDB" id="244933at2"/>
<reference evidence="2 3" key="1">
    <citation type="submission" date="2016-10" db="EMBL/GenBank/DDBJ databases">
        <authorList>
            <person name="de Groot N.N."/>
        </authorList>
    </citation>
    <scope>NUCLEOTIDE SEQUENCE [LARGE SCALE GENOMIC DNA]</scope>
    <source>
        <strain evidence="2 3">DSM 44215</strain>
    </source>
</reference>
<feature type="transmembrane region" description="Helical" evidence="1">
    <location>
        <begin position="103"/>
        <end position="123"/>
    </location>
</feature>
<proteinExistence type="predicted"/>
<feature type="transmembrane region" description="Helical" evidence="1">
    <location>
        <begin position="65"/>
        <end position="91"/>
    </location>
</feature>
<evidence type="ECO:0000313" key="3">
    <source>
        <dbReference type="Proteomes" id="UP000183180"/>
    </source>
</evidence>
<dbReference type="Proteomes" id="UP000183180">
    <property type="component" value="Unassembled WGS sequence"/>
</dbReference>
<sequence length="194" mass="19800">MVGSALFALGSVPGFGQLVGADTVNLCYFVGAWFFTGAGFIQLVRSATPAELESSMPGSAVRAEWLSAATQSVGTILFNISTTSALFAHTVAGERHLVWSPDAGGSIAFLISGAVAFVAYSRSAGSGVDLRSRDWWSVLVNWVGCVAFGVSAVGAFVARDGVTADAVAANAGTFVGALCFLVASAIVLPGARNR</sequence>
<evidence type="ECO:0000313" key="2">
    <source>
        <dbReference type="EMBL" id="SDU83606.1"/>
    </source>
</evidence>
<feature type="transmembrane region" description="Helical" evidence="1">
    <location>
        <begin position="26"/>
        <end position="44"/>
    </location>
</feature>
<dbReference type="STRING" id="158898.SAMN04488548_136762"/>
<keyword evidence="1" id="KW-1133">Transmembrane helix</keyword>
<name>A0A1H2LTH2_9ACTN</name>
<protein>
    <recommendedName>
        <fullName evidence="4">YrhK-like protein</fullName>
    </recommendedName>
</protein>
<feature type="transmembrane region" description="Helical" evidence="1">
    <location>
        <begin position="135"/>
        <end position="157"/>
    </location>
</feature>
<gene>
    <name evidence="2" type="ORF">SAMN04488548_136762</name>
</gene>
<keyword evidence="1" id="KW-0472">Membrane</keyword>
<dbReference type="AlphaFoldDB" id="A0A1H2LTH2"/>
<dbReference type="RefSeq" id="WP_074854092.1">
    <property type="nucleotide sequence ID" value="NZ_FNLM01000036.1"/>
</dbReference>